<dbReference type="Pfam" id="PF04857">
    <property type="entry name" value="CAF1"/>
    <property type="match status" value="1"/>
</dbReference>
<dbReference type="Gene3D" id="3.30.420.10">
    <property type="entry name" value="Ribonuclease H-like superfamily/Ribonuclease H"/>
    <property type="match status" value="2"/>
</dbReference>
<dbReference type="OrthoDB" id="1432093at2759"/>
<reference evidence="3" key="1">
    <citation type="journal article" date="2014" name="Genome Announc.">
        <title>De novo whole-genome sequence and genome annotation of Lichtheimia ramosa.</title>
        <authorList>
            <person name="Linde J."/>
            <person name="Schwartze V."/>
            <person name="Binder U."/>
            <person name="Lass-Florl C."/>
            <person name="Voigt K."/>
            <person name="Horn F."/>
        </authorList>
    </citation>
    <scope>NUCLEOTIDE SEQUENCE</scope>
    <source>
        <strain evidence="3">JMRC FSU:6197</strain>
    </source>
</reference>
<dbReference type="InterPro" id="IPR051181">
    <property type="entry name" value="CAF1_poly(A)_ribonucleases"/>
</dbReference>
<name>A0A077WQ30_9FUNG</name>
<dbReference type="AlphaFoldDB" id="A0A077WQ30"/>
<organism evidence="3">
    <name type="scientific">Lichtheimia ramosa</name>
    <dbReference type="NCBI Taxonomy" id="688394"/>
    <lineage>
        <taxon>Eukaryota</taxon>
        <taxon>Fungi</taxon>
        <taxon>Fungi incertae sedis</taxon>
        <taxon>Mucoromycota</taxon>
        <taxon>Mucoromycotina</taxon>
        <taxon>Mucoromycetes</taxon>
        <taxon>Mucorales</taxon>
        <taxon>Lichtheimiaceae</taxon>
        <taxon>Lichtheimia</taxon>
    </lineage>
</organism>
<accession>A0A077WQ30</accession>
<dbReference type="InterPro" id="IPR036397">
    <property type="entry name" value="RNaseH_sf"/>
</dbReference>
<dbReference type="PANTHER" id="PTHR15092:SF22">
    <property type="entry name" value="POLY(A)-SPECIFIC RIBONUCLEASE PNLDC1"/>
    <property type="match status" value="1"/>
</dbReference>
<feature type="compositionally biased region" description="Acidic residues" evidence="2">
    <location>
        <begin position="412"/>
        <end position="426"/>
    </location>
</feature>
<dbReference type="SUPFAM" id="SSF53098">
    <property type="entry name" value="Ribonuclease H-like"/>
    <property type="match status" value="1"/>
</dbReference>
<protein>
    <submittedName>
        <fullName evidence="3">Uncharacterized protein</fullName>
    </submittedName>
</protein>
<evidence type="ECO:0000256" key="2">
    <source>
        <dbReference type="SAM" id="MobiDB-lite"/>
    </source>
</evidence>
<feature type="region of interest" description="Disordered" evidence="2">
    <location>
        <begin position="380"/>
        <end position="426"/>
    </location>
</feature>
<dbReference type="EMBL" id="LK023335">
    <property type="protein sequence ID" value="CDS09676.1"/>
    <property type="molecule type" value="Genomic_DNA"/>
</dbReference>
<dbReference type="InterPro" id="IPR006941">
    <property type="entry name" value="RNase_CAF1"/>
</dbReference>
<evidence type="ECO:0000313" key="3">
    <source>
        <dbReference type="EMBL" id="CDS09676.1"/>
    </source>
</evidence>
<gene>
    <name evidence="3" type="ORF">LRAMOSA02353</name>
</gene>
<dbReference type="SUPFAM" id="SSF82708">
    <property type="entry name" value="R3H domain"/>
    <property type="match status" value="1"/>
</dbReference>
<feature type="compositionally biased region" description="Basic and acidic residues" evidence="2">
    <location>
        <begin position="391"/>
        <end position="408"/>
    </location>
</feature>
<dbReference type="InterPro" id="IPR012337">
    <property type="entry name" value="RNaseH-like_sf"/>
</dbReference>
<dbReference type="PANTHER" id="PTHR15092">
    <property type="entry name" value="POLY A -SPECIFIC RIBONUCLEASE/TARGET OF EGR1, MEMBER 1"/>
    <property type="match status" value="1"/>
</dbReference>
<comment type="similarity">
    <text evidence="1">Belongs to the CAF1 family.</text>
</comment>
<evidence type="ECO:0000256" key="1">
    <source>
        <dbReference type="ARBA" id="ARBA00008372"/>
    </source>
</evidence>
<dbReference type="GO" id="GO:0003723">
    <property type="term" value="F:RNA binding"/>
    <property type="evidence" value="ECO:0007669"/>
    <property type="project" value="TreeGrafter"/>
</dbReference>
<sequence>MEIARHQFLSSLPTVQKAIDECEFMAIDTELSGLHRPAGSRRLDTLANRYAEYREATRRFIIIQFGLCTFKWDEPSGRYIAKAFNFYIFPTSMTGKIQPDRLFLTQAQAFDFLSKQGFDFNKWIYQGIPYLTVAEEEAYVQQARRKMSEDMPDIRIDDKEKSFVETAKQRIDAWIQDPSKTDDKDGVNIETRNAYQRRLIYQEVRKHYPDLTADGRNGFIRVVKLTDKQREKRAKDQMFKLKKDCAGAVGFRRVIDMISASRKPVVGHNMLLDMCHVIAQFIQPLPEDVQDFKKLARKLFPCIADTKYICAASPYLQPVIGTATSLEILRSETNRDIFSNPRIDMDMEFPRYINDMQHEAGYDAYITGISFLKLLSYVENQVNPPPPPPPEPEHVKEEKKERGDREANGWDISDDEEEEDSKWLEDDPVDEVYNYGSIHYPLRDMHGEPTPVLAEFVNKVTMVRTGFVCFDFAGPEKIDETMDGFYLLCEPTATFPSDEALQQVFESHGRHIVDRIDDKSAFVVYENIQGNVDAIKQLIMEQLSSGVVVETIADYVKRVNAISLN</sequence>
<dbReference type="InterPro" id="IPR036867">
    <property type="entry name" value="R3H_dom_sf"/>
</dbReference>
<proteinExistence type="inferred from homology"/>
<dbReference type="GO" id="GO:0000175">
    <property type="term" value="F:3'-5'-RNA exonuclease activity"/>
    <property type="evidence" value="ECO:0007669"/>
    <property type="project" value="TreeGrafter"/>
</dbReference>